<dbReference type="InterPro" id="IPR008638">
    <property type="entry name" value="FhaB/CdiA-like_TPS"/>
</dbReference>
<comment type="caution">
    <text evidence="3">The sequence shown here is derived from an EMBL/GenBank/DDBJ whole genome shotgun (WGS) entry which is preliminary data.</text>
</comment>
<dbReference type="SMART" id="SM00912">
    <property type="entry name" value="Haemagg_act"/>
    <property type="match status" value="1"/>
</dbReference>
<dbReference type="InterPro" id="IPR012334">
    <property type="entry name" value="Pectin_lyas_fold"/>
</dbReference>
<accession>A0A256EYQ4</accession>
<dbReference type="Proteomes" id="UP000216478">
    <property type="component" value="Unassembled WGS sequence"/>
</dbReference>
<feature type="region of interest" description="Disordered" evidence="1">
    <location>
        <begin position="2141"/>
        <end position="2162"/>
    </location>
</feature>
<feature type="compositionally biased region" description="Low complexity" evidence="1">
    <location>
        <begin position="2585"/>
        <end position="2599"/>
    </location>
</feature>
<protein>
    <submittedName>
        <fullName evidence="3">Filamentous hemagglutinin family N-terminal domain protein</fullName>
    </submittedName>
</protein>
<feature type="compositionally biased region" description="Polar residues" evidence="1">
    <location>
        <begin position="2758"/>
        <end position="2775"/>
    </location>
</feature>
<dbReference type="InterPro" id="IPR029501">
    <property type="entry name" value="EndoU_bac"/>
</dbReference>
<feature type="compositionally biased region" description="Polar residues" evidence="1">
    <location>
        <begin position="2600"/>
        <end position="2613"/>
    </location>
</feature>
<feature type="region of interest" description="Disordered" evidence="1">
    <location>
        <begin position="2585"/>
        <end position="2614"/>
    </location>
</feature>
<dbReference type="Pfam" id="PF14436">
    <property type="entry name" value="EndoU_bacteria"/>
    <property type="match status" value="1"/>
</dbReference>
<dbReference type="OrthoDB" id="2664633at2"/>
<feature type="domain" description="Filamentous haemagglutinin FhaB/tRNA nuclease CdiA-like TPS" evidence="2">
    <location>
        <begin position="75"/>
        <end position="197"/>
    </location>
</feature>
<reference evidence="3 4" key="1">
    <citation type="submission" date="2017-07" db="EMBL/GenBank/DDBJ databases">
        <title>Phylogenetic study on the rhizospheric bacterium Ochrobactrum sp. A44.</title>
        <authorList>
            <person name="Krzyzanowska D.M."/>
            <person name="Ossowicki A."/>
            <person name="Rajewska M."/>
            <person name="Maciag T."/>
            <person name="Kaczynski Z."/>
            <person name="Czerwicka M."/>
            <person name="Jafra S."/>
        </authorList>
    </citation>
    <scope>NUCLEOTIDE SEQUENCE [LARGE SCALE GENOMIC DNA]</scope>
    <source>
        <strain evidence="3 4">OgA9a</strain>
    </source>
</reference>
<dbReference type="Pfam" id="PF05860">
    <property type="entry name" value="TPS"/>
    <property type="match status" value="1"/>
</dbReference>
<keyword evidence="4" id="KW-1185">Reference proteome</keyword>
<evidence type="ECO:0000256" key="1">
    <source>
        <dbReference type="SAM" id="MobiDB-lite"/>
    </source>
</evidence>
<dbReference type="SUPFAM" id="SSF51126">
    <property type="entry name" value="Pectin lyase-like"/>
    <property type="match status" value="1"/>
</dbReference>
<dbReference type="GO" id="GO:0004519">
    <property type="term" value="F:endonuclease activity"/>
    <property type="evidence" value="ECO:0007669"/>
    <property type="project" value="InterPro"/>
</dbReference>
<evidence type="ECO:0000313" key="3">
    <source>
        <dbReference type="EMBL" id="OYR07566.1"/>
    </source>
</evidence>
<evidence type="ECO:0000259" key="2">
    <source>
        <dbReference type="SMART" id="SM00912"/>
    </source>
</evidence>
<organism evidence="3 4">
    <name type="scientific">Brucella grignonensis</name>
    <dbReference type="NCBI Taxonomy" id="94627"/>
    <lineage>
        <taxon>Bacteria</taxon>
        <taxon>Pseudomonadati</taxon>
        <taxon>Pseudomonadota</taxon>
        <taxon>Alphaproteobacteria</taxon>
        <taxon>Hyphomicrobiales</taxon>
        <taxon>Brucellaceae</taxon>
        <taxon>Brucella/Ochrobactrum group</taxon>
        <taxon>Brucella</taxon>
    </lineage>
</organism>
<gene>
    <name evidence="3" type="ORF">CEV33_3744</name>
</gene>
<feature type="region of interest" description="Disordered" evidence="1">
    <location>
        <begin position="2750"/>
        <end position="2783"/>
    </location>
</feature>
<dbReference type="Pfam" id="PF13332">
    <property type="entry name" value="Fil_haemagg_2"/>
    <property type="match status" value="5"/>
</dbReference>
<feature type="region of interest" description="Disordered" evidence="1">
    <location>
        <begin position="2074"/>
        <end position="2099"/>
    </location>
</feature>
<dbReference type="InterPro" id="IPR011050">
    <property type="entry name" value="Pectin_lyase_fold/virulence"/>
</dbReference>
<proteinExistence type="predicted"/>
<dbReference type="NCBIfam" id="TIGR01901">
    <property type="entry name" value="adhes_NPXG"/>
    <property type="match status" value="1"/>
</dbReference>
<dbReference type="RefSeq" id="WP_141211624.1">
    <property type="nucleotide sequence ID" value="NZ_JBHEER010000008.1"/>
</dbReference>
<dbReference type="InterPro" id="IPR025157">
    <property type="entry name" value="Hemagglutinin_rpt"/>
</dbReference>
<evidence type="ECO:0000313" key="4">
    <source>
        <dbReference type="Proteomes" id="UP000216478"/>
    </source>
</evidence>
<sequence>MKNFAYRDYFSRVSGFSKGTRRTHRWFDPATFARKGVASLLSGLLVFQPVLLQAQQLTPDVNAPIGNQPGIGAAPNGVPLVDIVTPNGQGLSHNKYGDFNVGTPGLILNNHNGELGTSKLGGVTPGNANLKNSGPASVILNEVTSGSRSSLLGPTEVFGGRADVIIANPNGITCDGCGFINTPRATLTTGKPDIDGTGRLSGFTVQGGDVTFGSKGGNFASGDGAVDLFDIVSRRVQIDGPINGKNLRLTAGRQKFDYTTGEATALSGTEDAGEFAIDGSALGAMQADRIKIVVTDKGAGVRMRNDMAANAGELTLTADGKISLGNASGRDGVSVQSKSRQVEAKKITSKKKVVVKAAKGITVEAVSADEDVILGNGGGLLSVVGNVASLGNIELTSSGTITTGNVAAGKNVKLQAGQGIAAGQVIADGAANLTTTSGNIALSGTAKAGGGALNITATSGAISAASLVSFNNMALTAGTDITSGDILSGGDLVASAHSLKAGNVVSGVDFSATNAAASGAITLGTSGDMRLETTGGVDIASLLSAGNLNISAASLVAQNVTSHGTVAISGDTKVSGQILGRGDISVMGTNIKAGAIISGVDFAASKSSNGAIAVGNGGDIALTAAAGTIDVATLLSAGNLLGDAATFKAANVTSYGAANISGTTTISGQLLAGSDITVNGSDISIGAAVAGVDLNALRQGNIVLGNGAHTLNLVATAGDLKADRLLSSGNTTASASANLFANILTHGDLHLTAGGTLTLSGQSLSGGNATLTAGSMNIGTLVSGVDFVATEQSGGSLTLKSNNTQSGYTTLTTNGTIDAGTLLSAQALTVNAGSFNATNVTSNTTANITGATTISGQLLAGSDLSVTGAAINIATAVAGIDLVALAKGTIATSNVASGLSLIATAGDLIVNRLLSSGNTVASATGNLSANVVSRGDLNLTAGGAVTLSGQSLAGGNATINGASLNIGALVSGVDFASTEQSGGSLILKTGVATVGQMTLTAASGSLTADQLLSGGDLKAKAQQNISYNSLQSFASADLNSVLGAISVDKNTVAKGNIALTLQSLDLSNNRSRLATAGNLIVNAAYANLSNATLTFGGIALNLTGSADASNSKIRAVTTDGGSGNIVINAQTISTTSATALLAANDLTLTLASLTNPGQLAANNNLTFNIAGNFTNTSSGLVYAGQDGRLYVAGDLLNDQGAILVGQDLTIAANANGGRNQSITNVSGLIKAGRDANITTANLTNKRSSVPTWSTVVVSNDDITKFELNPEIWGKPLGHIFVNSNTNAPLNLYPGEDYAGLEWMAQLYGVITFADGTSYRTRSLQSYEENTPWKWGDSLKSVPAMQNWLLSRYLGDGKGNILLTPDLQSKSVIIVNKSDPFAWTFTWDEATQMRQSIEEQRFDGDLSPEALIQTGRNLNIDATILNNAYSSIEAGGNAKLTGSVLNNEGVALYRTVTSKCEATGGCEAYDANGNRDGVNDLDKGNSRVTGQTIVGGAFGNIKAAGNMDISGFASVNNTSTPGSIAGGAQLSSAPVTNDPTAALNGLTAAGALFSPNPAIANLLAEKGISISGNSLQAGGLPLSPAEIIAALGSSAPKPDSGGFGGTIPGQVFLYETRAEFLDVSKFYGSGYFINRIGYNPDRSIPFMGDAYFENQLVDQQLRQLINQGLDKGSFIPGSDAIEQMKVLLDRGADFASANGLTIGEKLSPELIANLTETMVWYEKKTVNGIEVLVPTVYIANADKANLTVAGAIIAGDTVNLNVGDVTNSGIISAKTDLKLDAANIVATGGSFAAGNNVSLSASQNLTITASDMQIGGETFVKSGSGVTAGGNASLAAGNDLTLRGAEVKAGNDVDLTGQTVTLDTAKATNNGSDNVIGTNVQSGGDTTITAKQDVNVIGSNVAAGGNLGIEAEQGSVNVVAAGVDKKVNGVAGTRMSQTDSTFAQTSNLSSGGDTSIKSGDDILISGSKVKAGGDVSLEAKDDINITVAQQRTETIGSEVKQGSETHIGSEISAGGSVTVAAGDKTDVDNPHDLNIIGSKIDAKGKVDLSATDNVTIAEARDTGYSQLDTSSKGIFSKKESHSRTDTETAVGSSISGGSGVDISSGKDTVISASNIQAGTADNKADLNIDAGGDLIIASGKNTSETDASKSKSGLLSKKSDKGHTYDETTVASELGASGNVNLNAGDNVVIAGSKVTAGEDIGIEGDSVSIIGAQEQHDSASSSKKSGLGAGSGDGFYSVWGKEEKSSKENIVANVGSELSAGNDVSIKARESDVNIVGSQVEAGNDIALDAARDVNILPGAESYASEDKEKRSGFGVQVKSSEGSASIGIGFGSSKDETKQGAETNAVSSLQAGNNVTINAGRDANLQAATVEADNDVVITAERDVNLLAAQDKTNYEYMHEELFAGITASVSTGLVSSAKSIADAAGKVANVSDGYSAANAGFAGLKAYDAINNLSSMVMPDANGNYGNIASASVGIGFEYSKSKENAESSIPVVTGIRGGNSVSIEAKSGDINSHGAQIVAGYDENGLLSGGAGDINLKAGNDINLESAQATNSSSSSSKSAGASVGYSVGVGLGGAAGGWTGSANGSSGKSNSNGTTQVNTHVTGTGNINIESGRDTNLKGAVVEGETITANVGRDLNIISVPDTGESSNSSTSFGISGSLTGGVPKVTGVSPGYGTGSGETNWIGEQSGLVSKGEMDVRVEGNTHLGAGKIVSESGDLKLDTGTLTHEDFSGSKKYEGFDIQANIDLTPKDADGNKQQQPDQTSQPKTTAEGTYQLDDTRQEVRATVGPGEIIIRDKDKQAELEASGQTEDVAALNRDPDKAYEITKDKHVEIEYYLSETSLNAVASSIGKAMEPGSFVDRYLLGKNLTPEERSNIREGLDAINNGGSFGGCGGQRQGFNRYNPLGWIVASAYAYDLSCTIIKADGTRIKLGVQTYENCKDSIQAYLNSLPYDERITLIRSVGAASGSGLIAANFEDMTLAGWFLDAVYKLDQSSSGPNTQVYLQAKSEAQQMVINLGPTLYQIWHDPSLNTEQKFAEMAANGIDVGQLMASAMLGVAVGGLKLPTRIDQKAATHILDGESPTSGGHRSGTGSSGKSEFPSTWSDQKILNSVSNIAADPNTKWSRPDARGYVTTTGTRDGIEIKVVLDSRNNRIVTGYPLNTPRNP</sequence>
<name>A0A256EYQ4_9HYPH</name>
<feature type="compositionally biased region" description="Basic and acidic residues" evidence="1">
    <location>
        <begin position="2075"/>
        <end position="2085"/>
    </location>
</feature>
<dbReference type="Gene3D" id="2.160.20.10">
    <property type="entry name" value="Single-stranded right-handed beta-helix, Pectin lyase-like"/>
    <property type="match status" value="1"/>
</dbReference>
<feature type="region of interest" description="Disordered" evidence="1">
    <location>
        <begin position="3077"/>
        <end position="3106"/>
    </location>
</feature>
<dbReference type="EMBL" id="NNRL01000169">
    <property type="protein sequence ID" value="OYR07566.1"/>
    <property type="molecule type" value="Genomic_DNA"/>
</dbReference>